<feature type="compositionally biased region" description="Basic and acidic residues" evidence="1">
    <location>
        <begin position="18"/>
        <end position="31"/>
    </location>
</feature>
<accession>A0ABS8S0I2</accession>
<gene>
    <name evidence="2" type="ORF">HAX54_017590</name>
</gene>
<comment type="caution">
    <text evidence="2">The sequence shown here is derived from an EMBL/GenBank/DDBJ whole genome shotgun (WGS) entry which is preliminary data.</text>
</comment>
<name>A0ABS8S0I2_DATST</name>
<evidence type="ECO:0000313" key="2">
    <source>
        <dbReference type="EMBL" id="MCD7452611.1"/>
    </source>
</evidence>
<reference evidence="2 3" key="1">
    <citation type="journal article" date="2021" name="BMC Genomics">
        <title>Datura genome reveals duplications of psychoactive alkaloid biosynthetic genes and high mutation rate following tissue culture.</title>
        <authorList>
            <person name="Rajewski A."/>
            <person name="Carter-House D."/>
            <person name="Stajich J."/>
            <person name="Litt A."/>
        </authorList>
    </citation>
    <scope>NUCLEOTIDE SEQUENCE [LARGE SCALE GENOMIC DNA]</scope>
    <source>
        <strain evidence="2">AR-01</strain>
    </source>
</reference>
<feature type="compositionally biased region" description="Basic and acidic residues" evidence="1">
    <location>
        <begin position="76"/>
        <end position="99"/>
    </location>
</feature>
<feature type="region of interest" description="Disordered" evidence="1">
    <location>
        <begin position="1"/>
        <end position="119"/>
    </location>
</feature>
<feature type="compositionally biased region" description="Basic and acidic residues" evidence="1">
    <location>
        <begin position="39"/>
        <end position="54"/>
    </location>
</feature>
<protein>
    <submittedName>
        <fullName evidence="2">Uncharacterized protein</fullName>
    </submittedName>
</protein>
<keyword evidence="3" id="KW-1185">Reference proteome</keyword>
<dbReference type="EMBL" id="JACEIK010000217">
    <property type="protein sequence ID" value="MCD7452611.1"/>
    <property type="molecule type" value="Genomic_DNA"/>
</dbReference>
<proteinExistence type="predicted"/>
<organism evidence="2 3">
    <name type="scientific">Datura stramonium</name>
    <name type="common">Jimsonweed</name>
    <name type="synonym">Common thornapple</name>
    <dbReference type="NCBI Taxonomy" id="4076"/>
    <lineage>
        <taxon>Eukaryota</taxon>
        <taxon>Viridiplantae</taxon>
        <taxon>Streptophyta</taxon>
        <taxon>Embryophyta</taxon>
        <taxon>Tracheophyta</taxon>
        <taxon>Spermatophyta</taxon>
        <taxon>Magnoliopsida</taxon>
        <taxon>eudicotyledons</taxon>
        <taxon>Gunneridae</taxon>
        <taxon>Pentapetalae</taxon>
        <taxon>asterids</taxon>
        <taxon>lamiids</taxon>
        <taxon>Solanales</taxon>
        <taxon>Solanaceae</taxon>
        <taxon>Solanoideae</taxon>
        <taxon>Datureae</taxon>
        <taxon>Datura</taxon>
    </lineage>
</organism>
<sequence length="119" mass="13668">MASSEATKVNQRKRSKKDHLASGVKEEKRGEEGEDDNREDTGGKDVTSVEKEIEFGESQNPETTMTRKRRRRQVSKAKELERLKRLEEQKRRDNIAGKAKEKKMRKGCQKGEEAHEAGL</sequence>
<feature type="compositionally biased region" description="Basic and acidic residues" evidence="1">
    <location>
        <begin position="109"/>
        <end position="119"/>
    </location>
</feature>
<evidence type="ECO:0000256" key="1">
    <source>
        <dbReference type="SAM" id="MobiDB-lite"/>
    </source>
</evidence>
<dbReference type="Proteomes" id="UP000823775">
    <property type="component" value="Unassembled WGS sequence"/>
</dbReference>
<evidence type="ECO:0000313" key="3">
    <source>
        <dbReference type="Proteomes" id="UP000823775"/>
    </source>
</evidence>
<feature type="compositionally biased region" description="Basic residues" evidence="1">
    <location>
        <begin position="66"/>
        <end position="75"/>
    </location>
</feature>